<evidence type="ECO:0000256" key="2">
    <source>
        <dbReference type="ARBA" id="ARBA00022448"/>
    </source>
</evidence>
<name>A0ABY5JN80_9BACI</name>
<dbReference type="InterPro" id="IPR011701">
    <property type="entry name" value="MFS"/>
</dbReference>
<dbReference type="SUPFAM" id="SSF103473">
    <property type="entry name" value="MFS general substrate transporter"/>
    <property type="match status" value="1"/>
</dbReference>
<dbReference type="PROSITE" id="PS50850">
    <property type="entry name" value="MFS"/>
    <property type="match status" value="1"/>
</dbReference>
<feature type="transmembrane region" description="Helical" evidence="6">
    <location>
        <begin position="373"/>
        <end position="392"/>
    </location>
</feature>
<feature type="transmembrane region" description="Helical" evidence="6">
    <location>
        <begin position="106"/>
        <end position="127"/>
    </location>
</feature>
<feature type="transmembrane region" description="Helical" evidence="6">
    <location>
        <begin position="217"/>
        <end position="240"/>
    </location>
</feature>
<evidence type="ECO:0000256" key="5">
    <source>
        <dbReference type="ARBA" id="ARBA00023136"/>
    </source>
</evidence>
<comment type="subcellular location">
    <subcellularLocation>
        <location evidence="1">Cell membrane</location>
        <topology evidence="1">Multi-pass membrane protein</topology>
    </subcellularLocation>
</comment>
<keyword evidence="5 6" id="KW-0472">Membrane</keyword>
<dbReference type="PANTHER" id="PTHR23523">
    <property type="match status" value="1"/>
</dbReference>
<evidence type="ECO:0000256" key="3">
    <source>
        <dbReference type="ARBA" id="ARBA00022692"/>
    </source>
</evidence>
<keyword evidence="4 6" id="KW-1133">Transmembrane helix</keyword>
<dbReference type="EMBL" id="CP101914">
    <property type="protein sequence ID" value="UUI01757.1"/>
    <property type="molecule type" value="Genomic_DNA"/>
</dbReference>
<feature type="transmembrane region" description="Helical" evidence="6">
    <location>
        <begin position="343"/>
        <end position="367"/>
    </location>
</feature>
<feature type="transmembrane region" description="Helical" evidence="6">
    <location>
        <begin position="20"/>
        <end position="45"/>
    </location>
</feature>
<dbReference type="InterPro" id="IPR036259">
    <property type="entry name" value="MFS_trans_sf"/>
</dbReference>
<accession>A0ABY5JN80</accession>
<organism evidence="8 9">
    <name type="scientific">Oceanobacillus jeddahense</name>
    <dbReference type="NCBI Taxonomy" id="1462527"/>
    <lineage>
        <taxon>Bacteria</taxon>
        <taxon>Bacillati</taxon>
        <taxon>Bacillota</taxon>
        <taxon>Bacilli</taxon>
        <taxon>Bacillales</taxon>
        <taxon>Bacillaceae</taxon>
        <taxon>Oceanobacillus</taxon>
    </lineage>
</organism>
<feature type="transmembrane region" description="Helical" evidence="6">
    <location>
        <begin position="309"/>
        <end position="331"/>
    </location>
</feature>
<evidence type="ECO:0000256" key="4">
    <source>
        <dbReference type="ARBA" id="ARBA00022989"/>
    </source>
</evidence>
<evidence type="ECO:0000313" key="9">
    <source>
        <dbReference type="Proteomes" id="UP001059773"/>
    </source>
</evidence>
<keyword evidence="9" id="KW-1185">Reference proteome</keyword>
<evidence type="ECO:0000313" key="8">
    <source>
        <dbReference type="EMBL" id="UUI01757.1"/>
    </source>
</evidence>
<gene>
    <name evidence="8" type="ORF">NP439_17115</name>
</gene>
<feature type="transmembrane region" description="Helical" evidence="6">
    <location>
        <begin position="85"/>
        <end position="100"/>
    </location>
</feature>
<feature type="transmembrane region" description="Helical" evidence="6">
    <location>
        <begin position="139"/>
        <end position="164"/>
    </location>
</feature>
<feature type="transmembrane region" description="Helical" evidence="6">
    <location>
        <begin position="176"/>
        <end position="196"/>
    </location>
</feature>
<reference evidence="8" key="1">
    <citation type="submission" date="2022-07" db="EMBL/GenBank/DDBJ databases">
        <title>FELIX.</title>
        <authorList>
            <person name="Wan K.H."/>
            <person name="Park S."/>
            <person name="Lawrence Q."/>
            <person name="Eichenberger J.P."/>
            <person name="Booth B.W."/>
            <person name="Piaggio A.J."/>
            <person name="Chandler J.C."/>
            <person name="Franklin A.B."/>
            <person name="Celniker S.E."/>
        </authorList>
    </citation>
    <scope>NUCLEOTIDE SEQUENCE</scope>
    <source>
        <strain evidence="8">QA-1986 374</strain>
    </source>
</reference>
<feature type="transmembrane region" description="Helical" evidence="6">
    <location>
        <begin position="252"/>
        <end position="276"/>
    </location>
</feature>
<dbReference type="RefSeq" id="WP_256707068.1">
    <property type="nucleotide sequence ID" value="NZ_CP101914.1"/>
</dbReference>
<dbReference type="PANTHER" id="PTHR23523:SF2">
    <property type="entry name" value="2-NITROIMIDAZOLE TRANSPORTER"/>
    <property type="match status" value="1"/>
</dbReference>
<feature type="domain" description="Major facilitator superfamily (MFS) profile" evidence="7">
    <location>
        <begin position="16"/>
        <end position="399"/>
    </location>
</feature>
<sequence length="400" mass="43843">MKEYTLEKQELGKDDTNVLIIIGIFLVALNLRPALTSIGPIMGIIRDEIGFANWNVALLTSLPLVAFAVMSIISSYLAQKYSNEKTLIFGLIILSMGIIFRSSTMIILLFLGTLLIGIGIAVCNVLLPGIIKDKFPDKLSIMTGLYSSIMGISATVASAISVPIAKNMGLGWRNALLIWVVPAILASFYWLVIIRRKPTHRIQERSIEKTKKFLRSPFAWFIAFFMGCHSLLFYITISWFPEILIHFGANKTIAGFLLSYLQLVGIASSLLIPLIAGKLKSQVGLVISLNILLIIGVIYLLLYHNDISFIISTTLIGVSLSGNFTIALLLLSIRTKNTKQATLLSGMAQSTGYALAALGPIAVGFIYDITRDWTIPLFLLILLAICSSLLGLKVGQNKFV</sequence>
<dbReference type="Pfam" id="PF07690">
    <property type="entry name" value="MFS_1"/>
    <property type="match status" value="1"/>
</dbReference>
<protein>
    <submittedName>
        <fullName evidence="8">MFS transporter</fullName>
    </submittedName>
</protein>
<evidence type="ECO:0000256" key="1">
    <source>
        <dbReference type="ARBA" id="ARBA00004651"/>
    </source>
</evidence>
<dbReference type="InterPro" id="IPR020846">
    <property type="entry name" value="MFS_dom"/>
</dbReference>
<keyword evidence="2" id="KW-0813">Transport</keyword>
<keyword evidence="3 6" id="KW-0812">Transmembrane</keyword>
<dbReference type="Proteomes" id="UP001059773">
    <property type="component" value="Chromosome"/>
</dbReference>
<feature type="transmembrane region" description="Helical" evidence="6">
    <location>
        <begin position="283"/>
        <end position="303"/>
    </location>
</feature>
<dbReference type="Gene3D" id="1.20.1250.20">
    <property type="entry name" value="MFS general substrate transporter like domains"/>
    <property type="match status" value="1"/>
</dbReference>
<dbReference type="CDD" id="cd17339">
    <property type="entry name" value="MFS_NIMT_CynX_like"/>
    <property type="match status" value="1"/>
</dbReference>
<dbReference type="InterPro" id="IPR052524">
    <property type="entry name" value="MFS_Cyanate_Porter"/>
</dbReference>
<evidence type="ECO:0000259" key="7">
    <source>
        <dbReference type="PROSITE" id="PS50850"/>
    </source>
</evidence>
<feature type="transmembrane region" description="Helical" evidence="6">
    <location>
        <begin position="51"/>
        <end position="73"/>
    </location>
</feature>
<proteinExistence type="predicted"/>
<evidence type="ECO:0000256" key="6">
    <source>
        <dbReference type="SAM" id="Phobius"/>
    </source>
</evidence>